<dbReference type="EMBL" id="EQ962654">
    <property type="protein sequence ID" value="EED19144.1"/>
    <property type="molecule type" value="Genomic_DNA"/>
</dbReference>
<dbReference type="InterPro" id="IPR053008">
    <property type="entry name" value="Phomopsin_biosynth_assoc"/>
</dbReference>
<dbReference type="GeneID" id="8106683"/>
<evidence type="ECO:0000313" key="3">
    <source>
        <dbReference type="Proteomes" id="UP000001745"/>
    </source>
</evidence>
<protein>
    <submittedName>
        <fullName evidence="2">Uncharacterized protein</fullName>
    </submittedName>
</protein>
<keyword evidence="3" id="KW-1185">Reference proteome</keyword>
<dbReference type="AlphaFoldDB" id="B8M4E9"/>
<reference evidence="3" key="1">
    <citation type="journal article" date="2015" name="Genome Announc.">
        <title>Genome sequence of the AIDS-associated pathogen Penicillium marneffei (ATCC18224) and its near taxonomic relative Talaromyces stipitatus (ATCC10500).</title>
        <authorList>
            <person name="Nierman W.C."/>
            <person name="Fedorova-Abrams N.D."/>
            <person name="Andrianopoulos A."/>
        </authorList>
    </citation>
    <scope>NUCLEOTIDE SEQUENCE [LARGE SCALE GENOMIC DNA]</scope>
    <source>
        <strain evidence="3">ATCC 10500 / CBS 375.48 / QM 6759 / NRRL 1006</strain>
    </source>
</reference>
<dbReference type="PhylomeDB" id="B8M4E9"/>
<evidence type="ECO:0000256" key="1">
    <source>
        <dbReference type="SAM" id="Phobius"/>
    </source>
</evidence>
<dbReference type="RefSeq" id="XP_002479578.1">
    <property type="nucleotide sequence ID" value="XM_002479533.1"/>
</dbReference>
<sequence>MSRYEQLPANDFLQDEVDQEPGAVDIEEKPVQEKARKWLQILLRAITITLTIYAIVDIVFQLWMYTFVYSMSEDSACSCGDTPAEAVSRGCKFDPFAATWLPDRCRDDELIDFFNDLGHKNNHTWWDFYDWPDKNDKMDLQQISMKAGRVGIETPYVTTSVDWHHAHCLFLLAKGSREKSNADEFIAYTEVDIYPDGFEGNEEDPA</sequence>
<dbReference type="PANTHER" id="PTHR35896">
    <property type="entry name" value="IG-LIKE DOMAIN-CONTAINING PROTEIN"/>
    <property type="match status" value="1"/>
</dbReference>
<keyword evidence="1" id="KW-0472">Membrane</keyword>
<accession>B8M4E9</accession>
<dbReference type="OrthoDB" id="3501153at2759"/>
<dbReference type="InParanoid" id="B8M4E9"/>
<dbReference type="eggNOG" id="ENOG502SR4X">
    <property type="taxonomic scope" value="Eukaryota"/>
</dbReference>
<dbReference type="VEuPathDB" id="FungiDB:TSTA_024660"/>
<organism evidence="2 3">
    <name type="scientific">Talaromyces stipitatus (strain ATCC 10500 / CBS 375.48 / QM 6759 / NRRL 1006)</name>
    <name type="common">Penicillium stipitatum</name>
    <dbReference type="NCBI Taxonomy" id="441959"/>
    <lineage>
        <taxon>Eukaryota</taxon>
        <taxon>Fungi</taxon>
        <taxon>Dikarya</taxon>
        <taxon>Ascomycota</taxon>
        <taxon>Pezizomycotina</taxon>
        <taxon>Eurotiomycetes</taxon>
        <taxon>Eurotiomycetidae</taxon>
        <taxon>Eurotiales</taxon>
        <taxon>Trichocomaceae</taxon>
        <taxon>Talaromyces</taxon>
        <taxon>Talaromyces sect. Talaromyces</taxon>
    </lineage>
</organism>
<gene>
    <name evidence="2" type="ORF">TSTA_024660</name>
</gene>
<keyword evidence="1" id="KW-1133">Transmembrane helix</keyword>
<dbReference type="STRING" id="441959.B8M4E9"/>
<dbReference type="PANTHER" id="PTHR35896:SF3">
    <property type="entry name" value="MAJOR FACILITATOR SUPERFAMILY TRANSPORTER"/>
    <property type="match status" value="1"/>
</dbReference>
<dbReference type="HOGENOM" id="CLU_1332716_0_0_1"/>
<keyword evidence="1" id="KW-0812">Transmembrane</keyword>
<proteinExistence type="predicted"/>
<feature type="transmembrane region" description="Helical" evidence="1">
    <location>
        <begin position="41"/>
        <end position="65"/>
    </location>
</feature>
<evidence type="ECO:0000313" key="2">
    <source>
        <dbReference type="EMBL" id="EED19144.1"/>
    </source>
</evidence>
<dbReference type="Proteomes" id="UP000001745">
    <property type="component" value="Unassembled WGS sequence"/>
</dbReference>
<name>B8M4E9_TALSN</name>